<comment type="similarity">
    <text evidence="2 8">Belongs to the Fmt family.</text>
</comment>
<dbReference type="InterPro" id="IPR005794">
    <property type="entry name" value="Fmt"/>
</dbReference>
<accession>A0A1E5L6G5</accession>
<sequence>MRILFMGTPDFAVPCLQALIDNQYNVIGVVTQPDRPKGRKLQLAPPPVKVLAEQYNIPVYQPEKISKREEVERFQQLDIDLVVTAAFGQILSNDFLAIPKLGCINVHASLLPKYRGGAPIHWSVINGETETGVTIMYMVQKLDAGPMLTQKKVAILPTDTTGIVYEKVTQAGAELLIETLPDLIAGRLNPVEQTESEATFAYNICREDERIDWDKPAITIYNQIRGLNPWPGAYTYYQNQVLKVWASEIYPMNRNQSMEENDTKEDIPGMIVRIDKNGIVVATGAGYLLLTELQPAGKKKILGKDFVNSGKVLIKDILGKE</sequence>
<evidence type="ECO:0000256" key="1">
    <source>
        <dbReference type="ARBA" id="ARBA00002606"/>
    </source>
</evidence>
<dbReference type="GO" id="GO:0004479">
    <property type="term" value="F:methionyl-tRNA formyltransferase activity"/>
    <property type="evidence" value="ECO:0007669"/>
    <property type="project" value="UniProtKB-UniRule"/>
</dbReference>
<dbReference type="AlphaFoldDB" id="A0A1E5L6G5"/>
<gene>
    <name evidence="8" type="primary">fmt</name>
    <name evidence="11" type="ORF">BHU72_02930</name>
</gene>
<dbReference type="CDD" id="cd08704">
    <property type="entry name" value="Met_tRNA_FMT_C"/>
    <property type="match status" value="1"/>
</dbReference>
<evidence type="ECO:0000256" key="5">
    <source>
        <dbReference type="ARBA" id="ARBA00022679"/>
    </source>
</evidence>
<dbReference type="RefSeq" id="WP_069701835.1">
    <property type="nucleotide sequence ID" value="NZ_MJAT01000012.1"/>
</dbReference>
<dbReference type="SUPFAM" id="SSF53328">
    <property type="entry name" value="Formyltransferase"/>
    <property type="match status" value="1"/>
</dbReference>
<dbReference type="EMBL" id="MJAT01000012">
    <property type="protein sequence ID" value="OEH85752.1"/>
    <property type="molecule type" value="Genomic_DNA"/>
</dbReference>
<dbReference type="InterPro" id="IPR036477">
    <property type="entry name" value="Formyl_transf_N_sf"/>
</dbReference>
<dbReference type="InterPro" id="IPR002376">
    <property type="entry name" value="Formyl_transf_N"/>
</dbReference>
<feature type="domain" description="Formyl transferase C-terminal" evidence="10">
    <location>
        <begin position="204"/>
        <end position="309"/>
    </location>
</feature>
<dbReference type="FunFam" id="3.40.50.170:FF:000004">
    <property type="entry name" value="Methionyl-tRNA formyltransferase"/>
    <property type="match status" value="1"/>
</dbReference>
<dbReference type="PANTHER" id="PTHR11138:SF5">
    <property type="entry name" value="METHIONYL-TRNA FORMYLTRANSFERASE, MITOCHONDRIAL"/>
    <property type="match status" value="1"/>
</dbReference>
<dbReference type="HAMAP" id="MF_00182">
    <property type="entry name" value="Formyl_trans"/>
    <property type="match status" value="1"/>
</dbReference>
<dbReference type="OrthoDB" id="9802815at2"/>
<dbReference type="Gene3D" id="3.10.25.10">
    <property type="entry name" value="Formyl transferase, C-terminal domain"/>
    <property type="match status" value="1"/>
</dbReference>
<dbReference type="InterPro" id="IPR044135">
    <property type="entry name" value="Met-tRNA-FMT_C"/>
</dbReference>
<evidence type="ECO:0000256" key="7">
    <source>
        <dbReference type="ARBA" id="ARBA00048558"/>
    </source>
</evidence>
<dbReference type="Gene3D" id="3.40.50.170">
    <property type="entry name" value="Formyl transferase, N-terminal domain"/>
    <property type="match status" value="1"/>
</dbReference>
<dbReference type="InterPro" id="IPR041711">
    <property type="entry name" value="Met-tRNA-FMT_N"/>
</dbReference>
<dbReference type="EC" id="2.1.2.9" evidence="3 8"/>
<dbReference type="STRING" id="1390249.BHU72_02930"/>
<dbReference type="SUPFAM" id="SSF50486">
    <property type="entry name" value="FMT C-terminal domain-like"/>
    <property type="match status" value="1"/>
</dbReference>
<protein>
    <recommendedName>
        <fullName evidence="4 8">Methionyl-tRNA formyltransferase</fullName>
        <ecNumber evidence="3 8">2.1.2.9</ecNumber>
    </recommendedName>
</protein>
<dbReference type="Pfam" id="PF02911">
    <property type="entry name" value="Formyl_trans_C"/>
    <property type="match status" value="1"/>
</dbReference>
<name>A0A1E5L6G5_9FIRM</name>
<evidence type="ECO:0000313" key="12">
    <source>
        <dbReference type="Proteomes" id="UP000095255"/>
    </source>
</evidence>
<dbReference type="InterPro" id="IPR005793">
    <property type="entry name" value="Formyl_trans_C"/>
</dbReference>
<comment type="catalytic activity">
    <reaction evidence="7 8">
        <text>L-methionyl-tRNA(fMet) + (6R)-10-formyltetrahydrofolate = N-formyl-L-methionyl-tRNA(fMet) + (6S)-5,6,7,8-tetrahydrofolate + H(+)</text>
        <dbReference type="Rhea" id="RHEA:24380"/>
        <dbReference type="Rhea" id="RHEA-COMP:9952"/>
        <dbReference type="Rhea" id="RHEA-COMP:9953"/>
        <dbReference type="ChEBI" id="CHEBI:15378"/>
        <dbReference type="ChEBI" id="CHEBI:57453"/>
        <dbReference type="ChEBI" id="CHEBI:78530"/>
        <dbReference type="ChEBI" id="CHEBI:78844"/>
        <dbReference type="ChEBI" id="CHEBI:195366"/>
        <dbReference type="EC" id="2.1.2.9"/>
    </reaction>
</comment>
<dbReference type="InterPro" id="IPR011034">
    <property type="entry name" value="Formyl_transferase-like_C_sf"/>
</dbReference>
<dbReference type="Proteomes" id="UP000095255">
    <property type="component" value="Unassembled WGS sequence"/>
</dbReference>
<keyword evidence="5 8" id="KW-0808">Transferase</keyword>
<comment type="caution">
    <text evidence="11">The sequence shown here is derived from an EMBL/GenBank/DDBJ whole genome shotgun (WGS) entry which is preliminary data.</text>
</comment>
<proteinExistence type="inferred from homology"/>
<dbReference type="PANTHER" id="PTHR11138">
    <property type="entry name" value="METHIONYL-TRNA FORMYLTRANSFERASE"/>
    <property type="match status" value="1"/>
</dbReference>
<evidence type="ECO:0000256" key="2">
    <source>
        <dbReference type="ARBA" id="ARBA00010699"/>
    </source>
</evidence>
<keyword evidence="12" id="KW-1185">Reference proteome</keyword>
<evidence type="ECO:0000313" key="11">
    <source>
        <dbReference type="EMBL" id="OEH85752.1"/>
    </source>
</evidence>
<dbReference type="NCBIfam" id="TIGR00460">
    <property type="entry name" value="fmt"/>
    <property type="match status" value="1"/>
</dbReference>
<dbReference type="CDD" id="cd08646">
    <property type="entry name" value="FMT_core_Met-tRNA-FMT_N"/>
    <property type="match status" value="1"/>
</dbReference>
<feature type="domain" description="Formyl transferase N-terminal" evidence="9">
    <location>
        <begin position="1"/>
        <end position="180"/>
    </location>
</feature>
<reference evidence="11 12" key="1">
    <citation type="submission" date="2016-09" db="EMBL/GenBank/DDBJ databases">
        <title>Desulfuribacillus arsenicus sp. nov., an obligately anaerobic, dissimilatory arsenic- and antimonate-reducing bacterium isolated from anoxic sediments.</title>
        <authorList>
            <person name="Abin C.A."/>
            <person name="Hollibaugh J.T."/>
        </authorList>
    </citation>
    <scope>NUCLEOTIDE SEQUENCE [LARGE SCALE GENOMIC DNA]</scope>
    <source>
        <strain evidence="11 12">MLFW-2</strain>
    </source>
</reference>
<evidence type="ECO:0000259" key="10">
    <source>
        <dbReference type="Pfam" id="PF02911"/>
    </source>
</evidence>
<dbReference type="GO" id="GO:0005829">
    <property type="term" value="C:cytosol"/>
    <property type="evidence" value="ECO:0007669"/>
    <property type="project" value="TreeGrafter"/>
</dbReference>
<keyword evidence="6 8" id="KW-0648">Protein biosynthesis</keyword>
<comment type="function">
    <text evidence="1 8">Attaches a formyl group to the free amino group of methionyl-tRNA(fMet). The formyl group appears to play a dual role in the initiator identity of N-formylmethionyl-tRNA by promoting its recognition by IF2 and preventing the misappropriation of this tRNA by the elongation apparatus.</text>
</comment>
<evidence type="ECO:0000256" key="4">
    <source>
        <dbReference type="ARBA" id="ARBA00016014"/>
    </source>
</evidence>
<evidence type="ECO:0000256" key="6">
    <source>
        <dbReference type="ARBA" id="ARBA00022917"/>
    </source>
</evidence>
<dbReference type="Pfam" id="PF00551">
    <property type="entry name" value="Formyl_trans_N"/>
    <property type="match status" value="1"/>
</dbReference>
<organism evidence="11 12">
    <name type="scientific">Desulfuribacillus stibiiarsenatis</name>
    <dbReference type="NCBI Taxonomy" id="1390249"/>
    <lineage>
        <taxon>Bacteria</taxon>
        <taxon>Bacillati</taxon>
        <taxon>Bacillota</taxon>
        <taxon>Desulfuribacillia</taxon>
        <taxon>Desulfuribacillales</taxon>
        <taxon>Desulfuribacillaceae</taxon>
        <taxon>Desulfuribacillus</taxon>
    </lineage>
</organism>
<evidence type="ECO:0000256" key="3">
    <source>
        <dbReference type="ARBA" id="ARBA00012261"/>
    </source>
</evidence>
<evidence type="ECO:0000259" key="9">
    <source>
        <dbReference type="Pfam" id="PF00551"/>
    </source>
</evidence>
<feature type="binding site" evidence="8">
    <location>
        <begin position="109"/>
        <end position="112"/>
    </location>
    <ligand>
        <name>(6S)-5,6,7,8-tetrahydrofolate</name>
        <dbReference type="ChEBI" id="CHEBI:57453"/>
    </ligand>
</feature>
<dbReference type="InterPro" id="IPR037022">
    <property type="entry name" value="Formyl_trans_C_sf"/>
</dbReference>
<evidence type="ECO:0000256" key="8">
    <source>
        <dbReference type="HAMAP-Rule" id="MF_00182"/>
    </source>
</evidence>